<accession>A0A8J8T670</accession>
<dbReference type="InterPro" id="IPR051291">
    <property type="entry name" value="CIMAP"/>
</dbReference>
<dbReference type="Pfam" id="PF07004">
    <property type="entry name" value="SHIPPO-rpt"/>
    <property type="match status" value="2"/>
</dbReference>
<evidence type="ECO:0000313" key="3">
    <source>
        <dbReference type="Proteomes" id="UP000785679"/>
    </source>
</evidence>
<feature type="region of interest" description="Disordered" evidence="1">
    <location>
        <begin position="146"/>
        <end position="236"/>
    </location>
</feature>
<dbReference type="AlphaFoldDB" id="A0A8J8T670"/>
<dbReference type="PANTHER" id="PTHR21580:SF60">
    <property type="entry name" value="SPERM-TAIL PG-RICH REPEAT-CONTAINING PROTEIN 2"/>
    <property type="match status" value="1"/>
</dbReference>
<dbReference type="InterPro" id="IPR010736">
    <property type="entry name" value="SHIPPO-rpt"/>
</dbReference>
<feature type="compositionally biased region" description="Basic and acidic residues" evidence="1">
    <location>
        <begin position="201"/>
        <end position="210"/>
    </location>
</feature>
<reference evidence="2" key="1">
    <citation type="submission" date="2019-06" db="EMBL/GenBank/DDBJ databases">
        <authorList>
            <person name="Zheng W."/>
        </authorList>
    </citation>
    <scope>NUCLEOTIDE SEQUENCE</scope>
    <source>
        <strain evidence="2">QDHG01</strain>
    </source>
</reference>
<feature type="compositionally biased region" description="Polar residues" evidence="1">
    <location>
        <begin position="285"/>
        <end position="307"/>
    </location>
</feature>
<comment type="caution">
    <text evidence="2">The sequence shown here is derived from an EMBL/GenBank/DDBJ whole genome shotgun (WGS) entry which is preliminary data.</text>
</comment>
<name>A0A8J8T670_HALGN</name>
<feature type="region of interest" description="Disordered" evidence="1">
    <location>
        <begin position="461"/>
        <end position="504"/>
    </location>
</feature>
<evidence type="ECO:0008006" key="4">
    <source>
        <dbReference type="Google" id="ProtNLM"/>
    </source>
</evidence>
<keyword evidence="3" id="KW-1185">Reference proteome</keyword>
<feature type="compositionally biased region" description="Polar residues" evidence="1">
    <location>
        <begin position="537"/>
        <end position="553"/>
    </location>
</feature>
<evidence type="ECO:0000256" key="1">
    <source>
        <dbReference type="SAM" id="MobiDB-lite"/>
    </source>
</evidence>
<gene>
    <name evidence="2" type="ORF">FGO68_gene9009</name>
</gene>
<feature type="region of interest" description="Disordered" evidence="1">
    <location>
        <begin position="530"/>
        <end position="553"/>
    </location>
</feature>
<organism evidence="2 3">
    <name type="scientific">Halteria grandinella</name>
    <dbReference type="NCBI Taxonomy" id="5974"/>
    <lineage>
        <taxon>Eukaryota</taxon>
        <taxon>Sar</taxon>
        <taxon>Alveolata</taxon>
        <taxon>Ciliophora</taxon>
        <taxon>Intramacronucleata</taxon>
        <taxon>Spirotrichea</taxon>
        <taxon>Stichotrichia</taxon>
        <taxon>Sporadotrichida</taxon>
        <taxon>Halteriidae</taxon>
        <taxon>Halteria</taxon>
    </lineage>
</organism>
<protein>
    <recommendedName>
        <fullName evidence="4">Sperm-tail PG-rich repeat-containing protein 2</fullName>
    </recommendedName>
</protein>
<evidence type="ECO:0000313" key="2">
    <source>
        <dbReference type="EMBL" id="TNV82818.1"/>
    </source>
</evidence>
<dbReference type="PANTHER" id="PTHR21580">
    <property type="entry name" value="SHIPPO-1-RELATED"/>
    <property type="match status" value="1"/>
</dbReference>
<feature type="compositionally biased region" description="Polar residues" evidence="1">
    <location>
        <begin position="494"/>
        <end position="504"/>
    </location>
</feature>
<feature type="compositionally biased region" description="Basic and acidic residues" evidence="1">
    <location>
        <begin position="179"/>
        <end position="190"/>
    </location>
</feature>
<dbReference type="EMBL" id="RRYP01004490">
    <property type="protein sequence ID" value="TNV82818.1"/>
    <property type="molecule type" value="Genomic_DNA"/>
</dbReference>
<feature type="region of interest" description="Disordered" evidence="1">
    <location>
        <begin position="275"/>
        <end position="307"/>
    </location>
</feature>
<dbReference type="Proteomes" id="UP000785679">
    <property type="component" value="Unassembled WGS sequence"/>
</dbReference>
<dbReference type="OrthoDB" id="296292at2759"/>
<sequence length="702" mass="78064">MSINLIRSPRKTDFNRLNTPNNVGPGLYETTPKIGDDRENVAGFLSLKERALHDKVSEVPGPGAYVNPQTGLPTSKIEAKPNNIFVTKVPRFCPTAPGSTIFKYPSSIYNPGPGTYYQGFKWNDVGELERTRQAYNANKHNDLVIKPQSRAPSIPSKKVPQNAYSGLGFDTVGPAAYNPKEDRTKMRAQEPDFQSSKIQRKIFEPNKTRENNLPSTANPGPGQYDYQNPDDKKNFNAQGQNAIFLSKVPNCKDSKIKTFENLGPGVYEKEMGSTLLSDRHKRSNSETGLNDSQMNSSQMGGGQKNNNFLSTTKREKDFWINRIETPYTHPTSLVNPGPGKYNHEKKKDDIKSRLLVEETVHVPFGSSEERTCMKKQQVKQAVPGPGTYIDINNPFFSSVSKPLLKFSSDRTFAEAHGIKLGAFGTNSKRFEKGAFDGKHGPGPGHYDFVVDKTIDAEQKKVEKAKLGNSSPATPPPHVPQKEVLPPQSAVGSERPNTQSVFFKSTTERFENVDMQNPNIRILKAKNKKSLANAQSKLSTHGPTSMASNDSTRAGTAADGVVSYLTKGPYWTKQMRATDYEAFSGQKIPFDVKSPRFYPNQAFYGQSLKLDVPGPGKYEDLSIQGTNTAGPSRPGTFSQPRNRHLKYAVVFNTCERRFKNKGQNSYIYQPSTNMQIGPGAYISNENSMIKKSFNMSMEHAYFL</sequence>
<proteinExistence type="predicted"/>